<gene>
    <name evidence="2" type="ORF">AORI_P013</name>
</gene>
<geneLocation type="plasmid" evidence="2 3">
    <name>pXL100</name>
</geneLocation>
<dbReference type="EMBL" id="CP003411">
    <property type="protein sequence ID" value="AHJ58528.1"/>
    <property type="molecule type" value="Genomic_DNA"/>
</dbReference>
<keyword evidence="3" id="KW-1185">Reference proteome</keyword>
<dbReference type="RefSeq" id="WP_024264306.1">
    <property type="nucleotide sequence ID" value="NC_023497.1"/>
</dbReference>
<evidence type="ECO:0000313" key="3">
    <source>
        <dbReference type="Proteomes" id="UP000013968"/>
    </source>
</evidence>
<keyword evidence="2" id="KW-0614">Plasmid</keyword>
<dbReference type="HOGENOM" id="CLU_1544446_0_0_11"/>
<dbReference type="Proteomes" id="UP000013968">
    <property type="component" value="Plasmid pXL100"/>
</dbReference>
<protein>
    <submittedName>
        <fullName evidence="2">Putative 25.2 kDa protein, similar to YpkDfrom Corynebacterium jeikeium plasmid pK43</fullName>
    </submittedName>
</protein>
<reference evidence="2 3" key="1">
    <citation type="journal article" date="2014" name="BMC Genomics">
        <title>Complete genome sequence and comparative genomic analyses of the vancomycin-producing Amycolatopsis orientalis.</title>
        <authorList>
            <person name="Xu L."/>
            <person name="Huang H."/>
            <person name="Wei W."/>
            <person name="Zhong Y."/>
            <person name="Tang B."/>
            <person name="Yuan H."/>
            <person name="Zhu L."/>
            <person name="Huang W."/>
            <person name="Ge M."/>
            <person name="Yang S."/>
            <person name="Zheng H."/>
            <person name="Jiang W."/>
            <person name="Chen D."/>
            <person name="Zhao G.P."/>
            <person name="Zhao W."/>
        </authorList>
    </citation>
    <scope>NUCLEOTIDE SEQUENCE [LARGE SCALE GENOMIC DNA]</scope>
    <source>
        <strain evidence="2 3">HCCB10007</strain>
        <plasmid evidence="2 3">pXL100</plasmid>
    </source>
</reference>
<feature type="compositionally biased region" description="Basic and acidic residues" evidence="1">
    <location>
        <begin position="163"/>
        <end position="173"/>
    </location>
</feature>
<evidence type="ECO:0000313" key="2">
    <source>
        <dbReference type="EMBL" id="AHJ58528.1"/>
    </source>
</evidence>
<accession>W6HY45</accession>
<dbReference type="AlphaFoldDB" id="W6HY45"/>
<proteinExistence type="predicted"/>
<sequence>MGEDEAQIRERLVSIECAYCGAEVRYVGEGRRPKFCSASCRSRAWELRRAASKLGRESPMPTVVREVVERVVERERSVPASVVPRVVGDWVPLLEQLERQVRDEPWSLVRSKDDFEELAEAVKGLYDAFSWRNPEPTNTTPPVHQQSAPGVQAGGTLSRQQRRALERQQRKHR</sequence>
<organism evidence="2 3">
    <name type="scientific">Amycolatopsis keratiniphila</name>
    <dbReference type="NCBI Taxonomy" id="129921"/>
    <lineage>
        <taxon>Bacteria</taxon>
        <taxon>Bacillati</taxon>
        <taxon>Actinomycetota</taxon>
        <taxon>Actinomycetes</taxon>
        <taxon>Pseudonocardiales</taxon>
        <taxon>Pseudonocardiaceae</taxon>
        <taxon>Amycolatopsis</taxon>
        <taxon>Amycolatopsis japonica group</taxon>
    </lineage>
</organism>
<evidence type="ECO:0000256" key="1">
    <source>
        <dbReference type="SAM" id="MobiDB-lite"/>
    </source>
</evidence>
<feature type="region of interest" description="Disordered" evidence="1">
    <location>
        <begin position="131"/>
        <end position="173"/>
    </location>
</feature>
<name>W6HY45_9PSEU</name>
<dbReference type="KEGG" id="aoi:AORI_P013"/>
<feature type="compositionally biased region" description="Polar residues" evidence="1">
    <location>
        <begin position="135"/>
        <end position="149"/>
    </location>
</feature>